<keyword evidence="1" id="KW-1133">Transmembrane helix</keyword>
<evidence type="ECO:0000313" key="2">
    <source>
        <dbReference type="EMBL" id="KKN26070.1"/>
    </source>
</evidence>
<protein>
    <submittedName>
        <fullName evidence="2">Uncharacterized protein</fullName>
    </submittedName>
</protein>
<gene>
    <name evidence="2" type="ORF">LCGC14_0878350</name>
</gene>
<accession>A0A0F9P2M0</accession>
<name>A0A0F9P2M0_9ZZZZ</name>
<dbReference type="EMBL" id="LAZR01002749">
    <property type="protein sequence ID" value="KKN26070.1"/>
    <property type="molecule type" value="Genomic_DNA"/>
</dbReference>
<organism evidence="2">
    <name type="scientific">marine sediment metagenome</name>
    <dbReference type="NCBI Taxonomy" id="412755"/>
    <lineage>
        <taxon>unclassified sequences</taxon>
        <taxon>metagenomes</taxon>
        <taxon>ecological metagenomes</taxon>
    </lineage>
</organism>
<keyword evidence="1" id="KW-0812">Transmembrane</keyword>
<sequence>MLLHIAWWAWIPIWCIPYIAGALQVLIAYELWLRKKPWR</sequence>
<proteinExistence type="predicted"/>
<dbReference type="AlphaFoldDB" id="A0A0F9P2M0"/>
<keyword evidence="1" id="KW-0472">Membrane</keyword>
<feature type="transmembrane region" description="Helical" evidence="1">
    <location>
        <begin position="6"/>
        <end position="29"/>
    </location>
</feature>
<evidence type="ECO:0000256" key="1">
    <source>
        <dbReference type="SAM" id="Phobius"/>
    </source>
</evidence>
<reference evidence="2" key="1">
    <citation type="journal article" date="2015" name="Nature">
        <title>Complex archaea that bridge the gap between prokaryotes and eukaryotes.</title>
        <authorList>
            <person name="Spang A."/>
            <person name="Saw J.H."/>
            <person name="Jorgensen S.L."/>
            <person name="Zaremba-Niedzwiedzka K."/>
            <person name="Martijn J."/>
            <person name="Lind A.E."/>
            <person name="van Eijk R."/>
            <person name="Schleper C."/>
            <person name="Guy L."/>
            <person name="Ettema T.J."/>
        </authorList>
    </citation>
    <scope>NUCLEOTIDE SEQUENCE</scope>
</reference>
<comment type="caution">
    <text evidence="2">The sequence shown here is derived from an EMBL/GenBank/DDBJ whole genome shotgun (WGS) entry which is preliminary data.</text>
</comment>